<gene>
    <name evidence="2" type="ORF">O3P69_006541</name>
</gene>
<organism evidence="2 3">
    <name type="scientific">Scylla paramamosain</name>
    <name type="common">Mud crab</name>
    <dbReference type="NCBI Taxonomy" id="85552"/>
    <lineage>
        <taxon>Eukaryota</taxon>
        <taxon>Metazoa</taxon>
        <taxon>Ecdysozoa</taxon>
        <taxon>Arthropoda</taxon>
        <taxon>Crustacea</taxon>
        <taxon>Multicrustacea</taxon>
        <taxon>Malacostraca</taxon>
        <taxon>Eumalacostraca</taxon>
        <taxon>Eucarida</taxon>
        <taxon>Decapoda</taxon>
        <taxon>Pleocyemata</taxon>
        <taxon>Brachyura</taxon>
        <taxon>Eubrachyura</taxon>
        <taxon>Portunoidea</taxon>
        <taxon>Portunidae</taxon>
        <taxon>Portuninae</taxon>
        <taxon>Scylla</taxon>
    </lineage>
</organism>
<protein>
    <submittedName>
        <fullName evidence="2">Uncharacterized protein</fullName>
    </submittedName>
</protein>
<feature type="region of interest" description="Disordered" evidence="1">
    <location>
        <begin position="27"/>
        <end position="112"/>
    </location>
</feature>
<dbReference type="EMBL" id="JARAKH010000019">
    <property type="protein sequence ID" value="KAK8394422.1"/>
    <property type="molecule type" value="Genomic_DNA"/>
</dbReference>
<proteinExistence type="predicted"/>
<evidence type="ECO:0000313" key="3">
    <source>
        <dbReference type="Proteomes" id="UP001487740"/>
    </source>
</evidence>
<evidence type="ECO:0000313" key="2">
    <source>
        <dbReference type="EMBL" id="KAK8394422.1"/>
    </source>
</evidence>
<dbReference type="AlphaFoldDB" id="A0AAW0U2Y0"/>
<feature type="region of interest" description="Disordered" evidence="1">
    <location>
        <begin position="376"/>
        <end position="396"/>
    </location>
</feature>
<feature type="compositionally biased region" description="Basic and acidic residues" evidence="1">
    <location>
        <begin position="56"/>
        <end position="67"/>
    </location>
</feature>
<accession>A0AAW0U2Y0</accession>
<dbReference type="Proteomes" id="UP001487740">
    <property type="component" value="Unassembled WGS sequence"/>
</dbReference>
<reference evidence="2 3" key="1">
    <citation type="submission" date="2023-03" db="EMBL/GenBank/DDBJ databases">
        <title>High-quality genome of Scylla paramamosain provides insights in environmental adaptation.</title>
        <authorList>
            <person name="Zhang L."/>
        </authorList>
    </citation>
    <scope>NUCLEOTIDE SEQUENCE [LARGE SCALE GENOMIC DNA]</scope>
    <source>
        <strain evidence="2">LZ_2023a</strain>
        <tissue evidence="2">Muscle</tissue>
    </source>
</reference>
<comment type="caution">
    <text evidence="2">The sequence shown here is derived from an EMBL/GenBank/DDBJ whole genome shotgun (WGS) entry which is preliminary data.</text>
</comment>
<name>A0AAW0U2Y0_SCYPA</name>
<evidence type="ECO:0000256" key="1">
    <source>
        <dbReference type="SAM" id="MobiDB-lite"/>
    </source>
</evidence>
<keyword evidence="3" id="KW-1185">Reference proteome</keyword>
<sequence>MAPVGLDEEVRQLLDLKGQVAQRDLRQLKTHATQDNQTHASASSGNDHSGGAVRQGKVESTREEAFHLADGTISRQAHAEERVLANGAPVSRVTSDVEESKEAGHTPHSRTQVQLDVPSENLHETLIDEDGHRSLFRESPKGSGVRYSPLDLALYIYKTGDEERVTLAIQELIAEGLMTAEEALSYLHSIREHLRYLTQQDADEEKMESQADLAAVVKKNSLPLPLTEMNLGDPEGMLAPEPDYEGLMERLRGQDDQYTQYSLEEVIYQLAKIIFKQAMHRGGDEGSERALQEVAALLEKEVARGAISPQVEKKLLDVMVNSLVDSLGESELPAAPGPVIGGSSFRLSSEASFPMRASSVMGGSAMKPISSLFQASKATTKREAPVDKSVAGQKTE</sequence>
<feature type="compositionally biased region" description="Polar residues" evidence="1">
    <location>
        <begin position="30"/>
        <end position="47"/>
    </location>
</feature>